<name>A0A6J7WTQ5_9CAUD</name>
<protein>
    <submittedName>
        <fullName evidence="1">Uncharacterized protein</fullName>
    </submittedName>
</protein>
<proteinExistence type="predicted"/>
<accession>A0A6J7WTQ5</accession>
<sequence length="109" mass="12026">MTLKQIKALAEMLDGRGQAFLDAKDLDMLLSMLCACGQQPFPTKVYAVMMVEADITSVIETAVSHHKSKPSAEAACAQLNKDNTRPMQRDYYGPVSGSEYVVQEIDLQQ</sequence>
<gene>
    <name evidence="1" type="ORF">UFOVP244_90</name>
</gene>
<organism evidence="1">
    <name type="scientific">uncultured Caudovirales phage</name>
    <dbReference type="NCBI Taxonomy" id="2100421"/>
    <lineage>
        <taxon>Viruses</taxon>
        <taxon>Duplodnaviria</taxon>
        <taxon>Heunggongvirae</taxon>
        <taxon>Uroviricota</taxon>
        <taxon>Caudoviricetes</taxon>
        <taxon>Peduoviridae</taxon>
        <taxon>Maltschvirus</taxon>
        <taxon>Maltschvirus maltsch</taxon>
    </lineage>
</organism>
<dbReference type="EMBL" id="LR798292">
    <property type="protein sequence ID" value="CAB5221140.1"/>
    <property type="molecule type" value="Genomic_DNA"/>
</dbReference>
<reference evidence="1" key="1">
    <citation type="submission" date="2020-05" db="EMBL/GenBank/DDBJ databases">
        <authorList>
            <person name="Chiriac C."/>
            <person name="Salcher M."/>
            <person name="Ghai R."/>
            <person name="Kavagutti S V."/>
        </authorList>
    </citation>
    <scope>NUCLEOTIDE SEQUENCE</scope>
</reference>
<evidence type="ECO:0000313" key="1">
    <source>
        <dbReference type="EMBL" id="CAB5221140.1"/>
    </source>
</evidence>